<evidence type="ECO:0000313" key="1">
    <source>
        <dbReference type="EMBL" id="KAK8889624.1"/>
    </source>
</evidence>
<sequence length="84" mass="10720">MRRIYGFIQEDEVLRQQRLRDWKKIMSRMVPRMEKMIDEFDTFYRQYKFPPEIPQDIQDVYRYCKNPKYKLPPDWRISIKKRNK</sequence>
<comment type="caution">
    <text evidence="1">The sequence shown here is derived from an EMBL/GenBank/DDBJ whole genome shotgun (WGS) entry which is preliminary data.</text>
</comment>
<accession>A0ABR2KEY0</accession>
<protein>
    <submittedName>
        <fullName evidence="1">Uncharacterized protein</fullName>
    </submittedName>
</protein>
<evidence type="ECO:0000313" key="2">
    <source>
        <dbReference type="Proteomes" id="UP001470230"/>
    </source>
</evidence>
<name>A0ABR2KEY0_9EUKA</name>
<dbReference type="Proteomes" id="UP001470230">
    <property type="component" value="Unassembled WGS sequence"/>
</dbReference>
<gene>
    <name evidence="1" type="ORF">M9Y10_034376</name>
</gene>
<dbReference type="EMBL" id="JAPFFF010000005">
    <property type="protein sequence ID" value="KAK8889624.1"/>
    <property type="molecule type" value="Genomic_DNA"/>
</dbReference>
<proteinExistence type="predicted"/>
<reference evidence="1 2" key="1">
    <citation type="submission" date="2024-04" db="EMBL/GenBank/DDBJ databases">
        <title>Tritrichomonas musculus Genome.</title>
        <authorList>
            <person name="Alves-Ferreira E."/>
            <person name="Grigg M."/>
            <person name="Lorenzi H."/>
            <person name="Galac M."/>
        </authorList>
    </citation>
    <scope>NUCLEOTIDE SEQUENCE [LARGE SCALE GENOMIC DNA]</scope>
    <source>
        <strain evidence="1 2">EAF2021</strain>
    </source>
</reference>
<organism evidence="1 2">
    <name type="scientific">Tritrichomonas musculus</name>
    <dbReference type="NCBI Taxonomy" id="1915356"/>
    <lineage>
        <taxon>Eukaryota</taxon>
        <taxon>Metamonada</taxon>
        <taxon>Parabasalia</taxon>
        <taxon>Tritrichomonadida</taxon>
        <taxon>Tritrichomonadidae</taxon>
        <taxon>Tritrichomonas</taxon>
    </lineage>
</organism>
<keyword evidence="2" id="KW-1185">Reference proteome</keyword>